<sequence>MSKLLSGFAAGSSFFCVLDVVLFNLCYRKNRHRLEAYRYMAQFVIAVLAGLAVNLISYIAKCWIDKD</sequence>
<evidence type="ECO:0000313" key="3">
    <source>
        <dbReference type="Proteomes" id="UP000030643"/>
    </source>
</evidence>
<keyword evidence="1" id="KW-0472">Membrane</keyword>
<keyword evidence="1" id="KW-1133">Transmembrane helix</keyword>
<gene>
    <name evidence="2" type="ORF">WOSG25_020510</name>
</gene>
<evidence type="ECO:0000313" key="2">
    <source>
        <dbReference type="EMBL" id="GAK30254.1"/>
    </source>
</evidence>
<feature type="transmembrane region" description="Helical" evidence="1">
    <location>
        <begin position="6"/>
        <end position="27"/>
    </location>
</feature>
<evidence type="ECO:0000256" key="1">
    <source>
        <dbReference type="SAM" id="Phobius"/>
    </source>
</evidence>
<proteinExistence type="predicted"/>
<protein>
    <submittedName>
        <fullName evidence="2">Uncharacterized protein</fullName>
    </submittedName>
</protein>
<dbReference type="EMBL" id="DF820485">
    <property type="protein sequence ID" value="GAK30254.1"/>
    <property type="molecule type" value="Genomic_DNA"/>
</dbReference>
<dbReference type="AlphaFoldDB" id="A0A069CS55"/>
<reference evidence="3" key="1">
    <citation type="journal article" date="2014" name="Genome Announc.">
        <title>Draft genome sequence of Weissella oryzae SG25T, isolated from fermented rice grains.</title>
        <authorList>
            <person name="Tanizawa Y."/>
            <person name="Fujisawa T."/>
            <person name="Mochizuki T."/>
            <person name="Kaminuma E."/>
            <person name="Suzuki Y."/>
            <person name="Nakamura Y."/>
            <person name="Tohno M."/>
        </authorList>
    </citation>
    <scope>NUCLEOTIDE SEQUENCE [LARGE SCALE GENOMIC DNA]</scope>
    <source>
        <strain evidence="3">DSM 25784 / JCM 18191 / LMG 30913 / SG25</strain>
    </source>
</reference>
<keyword evidence="3" id="KW-1185">Reference proteome</keyword>
<feature type="transmembrane region" description="Helical" evidence="1">
    <location>
        <begin position="39"/>
        <end position="60"/>
    </location>
</feature>
<dbReference type="Proteomes" id="UP000030643">
    <property type="component" value="Unassembled WGS sequence"/>
</dbReference>
<name>A0A069CS55_WEIOS</name>
<keyword evidence="1" id="KW-0812">Transmembrane</keyword>
<organism evidence="2 3">
    <name type="scientific">Weissella oryzae (strain DSM 25784 / JCM 18191 / LMG 30913 / SG25)</name>
    <dbReference type="NCBI Taxonomy" id="1329250"/>
    <lineage>
        <taxon>Bacteria</taxon>
        <taxon>Bacillati</taxon>
        <taxon>Bacillota</taxon>
        <taxon>Bacilli</taxon>
        <taxon>Lactobacillales</taxon>
        <taxon>Lactobacillaceae</taxon>
        <taxon>Weissella</taxon>
    </lineage>
</organism>
<accession>A0A069CS55</accession>